<comment type="caution">
    <text evidence="2">The sequence shown here is derived from an EMBL/GenBank/DDBJ whole genome shotgun (WGS) entry which is preliminary data.</text>
</comment>
<dbReference type="AlphaFoldDB" id="A0A1F6E0U0"/>
<reference evidence="2 3" key="1">
    <citation type="journal article" date="2016" name="Nat. Commun.">
        <title>Thousands of microbial genomes shed light on interconnected biogeochemical processes in an aquifer system.</title>
        <authorList>
            <person name="Anantharaman K."/>
            <person name="Brown C.T."/>
            <person name="Hug L.A."/>
            <person name="Sharon I."/>
            <person name="Castelle C.J."/>
            <person name="Probst A.J."/>
            <person name="Thomas B.C."/>
            <person name="Singh A."/>
            <person name="Wilkins M.J."/>
            <person name="Karaoz U."/>
            <person name="Brodie E.L."/>
            <person name="Williams K.H."/>
            <person name="Hubbard S.S."/>
            <person name="Banfield J.F."/>
        </authorList>
    </citation>
    <scope>NUCLEOTIDE SEQUENCE [LARGE SCALE GENOMIC DNA]</scope>
</reference>
<evidence type="ECO:0000313" key="3">
    <source>
        <dbReference type="Proteomes" id="UP000178572"/>
    </source>
</evidence>
<evidence type="ECO:0000256" key="1">
    <source>
        <dbReference type="SAM" id="MobiDB-lite"/>
    </source>
</evidence>
<accession>A0A1F6E0U0</accession>
<sequence length="76" mass="9016">MEEDPAKKKLGGPYRNLRLTKKEMEVLARSKAGAQKRLEHEMFERKRRDTMNLKRMNRELAEERGEPNEEADLESD</sequence>
<protein>
    <submittedName>
        <fullName evidence="2">Uncharacterized protein</fullName>
    </submittedName>
</protein>
<dbReference type="EMBL" id="MFLN01000019">
    <property type="protein sequence ID" value="OGG67278.1"/>
    <property type="molecule type" value="Genomic_DNA"/>
</dbReference>
<evidence type="ECO:0000313" key="2">
    <source>
        <dbReference type="EMBL" id="OGG67278.1"/>
    </source>
</evidence>
<organism evidence="2 3">
    <name type="scientific">Candidatus Kaiserbacteria bacterium RIFCSPHIGHO2_02_FULL_59_21</name>
    <dbReference type="NCBI Taxonomy" id="1798500"/>
    <lineage>
        <taxon>Bacteria</taxon>
        <taxon>Candidatus Kaiseribacteriota</taxon>
    </lineage>
</organism>
<feature type="region of interest" description="Disordered" evidence="1">
    <location>
        <begin position="57"/>
        <end position="76"/>
    </location>
</feature>
<gene>
    <name evidence="2" type="ORF">A3C21_00525</name>
</gene>
<feature type="compositionally biased region" description="Basic and acidic residues" evidence="1">
    <location>
        <begin position="57"/>
        <end position="67"/>
    </location>
</feature>
<proteinExistence type="predicted"/>
<name>A0A1F6E0U0_9BACT</name>
<dbReference type="Proteomes" id="UP000178572">
    <property type="component" value="Unassembled WGS sequence"/>
</dbReference>